<dbReference type="Gene3D" id="3.40.190.10">
    <property type="entry name" value="Periplasmic binding protein-like II"/>
    <property type="match status" value="1"/>
</dbReference>
<keyword evidence="4" id="KW-1185">Reference proteome</keyword>
<evidence type="ECO:0000313" key="3">
    <source>
        <dbReference type="EMBL" id="MBD8050145.1"/>
    </source>
</evidence>
<gene>
    <name evidence="3" type="ORF">IC609_06290</name>
</gene>
<evidence type="ECO:0000256" key="1">
    <source>
        <dbReference type="ARBA" id="ARBA00006987"/>
    </source>
</evidence>
<comment type="similarity">
    <text evidence="1">Belongs to the UPF0065 (bug) family.</text>
</comment>
<feature type="signal peptide" evidence="2">
    <location>
        <begin position="1"/>
        <end position="23"/>
    </location>
</feature>
<dbReference type="InterPro" id="IPR005064">
    <property type="entry name" value="BUG"/>
</dbReference>
<dbReference type="Pfam" id="PF03401">
    <property type="entry name" value="TctC"/>
    <property type="match status" value="1"/>
</dbReference>
<proteinExistence type="inferred from homology"/>
<evidence type="ECO:0000313" key="4">
    <source>
        <dbReference type="Proteomes" id="UP000647424"/>
    </source>
</evidence>
<dbReference type="PANTHER" id="PTHR42928:SF5">
    <property type="entry name" value="BLR1237 PROTEIN"/>
    <property type="match status" value="1"/>
</dbReference>
<dbReference type="CDD" id="cd07012">
    <property type="entry name" value="PBP2_Bug_TTT"/>
    <property type="match status" value="1"/>
</dbReference>
<evidence type="ECO:0000256" key="2">
    <source>
        <dbReference type="SAM" id="SignalP"/>
    </source>
</evidence>
<dbReference type="AlphaFoldDB" id="A0A927FEW6"/>
<dbReference type="RefSeq" id="WP_191818560.1">
    <property type="nucleotide sequence ID" value="NZ_JACYFT010000001.1"/>
</dbReference>
<dbReference type="Proteomes" id="UP000647424">
    <property type="component" value="Unassembled WGS sequence"/>
</dbReference>
<dbReference type="SUPFAM" id="SSF53850">
    <property type="entry name" value="Periplasmic binding protein-like II"/>
    <property type="match status" value="1"/>
</dbReference>
<dbReference type="EMBL" id="JACYFT010000001">
    <property type="protein sequence ID" value="MBD8050145.1"/>
    <property type="molecule type" value="Genomic_DNA"/>
</dbReference>
<dbReference type="Gene3D" id="3.40.190.150">
    <property type="entry name" value="Bordetella uptake gene, domain 1"/>
    <property type="match status" value="1"/>
</dbReference>
<dbReference type="InterPro" id="IPR042100">
    <property type="entry name" value="Bug_dom1"/>
</dbReference>
<name>A0A927FEW6_9BURK</name>
<organism evidence="3 4">
    <name type="scientific">Limnohabitans radicicola</name>
    <dbReference type="NCBI Taxonomy" id="2771427"/>
    <lineage>
        <taxon>Bacteria</taxon>
        <taxon>Pseudomonadati</taxon>
        <taxon>Pseudomonadota</taxon>
        <taxon>Betaproteobacteria</taxon>
        <taxon>Burkholderiales</taxon>
        <taxon>Comamonadaceae</taxon>
        <taxon>Limnohabitans</taxon>
    </lineage>
</organism>
<feature type="chain" id="PRO_5037989075" evidence="2">
    <location>
        <begin position="24"/>
        <end position="324"/>
    </location>
</feature>
<reference evidence="3" key="1">
    <citation type="submission" date="2020-09" db="EMBL/GenBank/DDBJ databases">
        <title>Genome seq and assembly of Limnohabitants sp.</title>
        <authorList>
            <person name="Chhetri G."/>
        </authorList>
    </citation>
    <scope>NUCLEOTIDE SEQUENCE</scope>
    <source>
        <strain evidence="3">JUR4</strain>
    </source>
</reference>
<sequence>MVSSRLRLLLLTCLVAPSLSVSAQTWPNKPIKVITSAAPGGIVDIYARRHQPHLQNELGQPVLVENKPGASGAMAGDAAAKSEPDGHTLFMGTQNELGLIGHLGVPVRYDPVKDFSVVGLAIAGYPILMVNAQLGVKTVAELVAYMKAKNATLDCGGSGTATIGHFVCAAFAVRTGTKIQYVPYKSNVPAMTDAASGQVQLVSAFYSEVAPFIGNGKLIPLGVFGASRLPLLPLVPTMAEQGLKDLELQSYTVYAVPAGTPVEAQRKLHAAIVKAANHPDVMDRVKSAGGVYFDMNLEETQSWQKRIQSRWNNIVQETGIKLEK</sequence>
<protein>
    <submittedName>
        <fullName evidence="3">Tripartite tricarboxylate transporter substrate binding protein</fullName>
    </submittedName>
</protein>
<keyword evidence="2" id="KW-0732">Signal</keyword>
<dbReference type="PIRSF" id="PIRSF017082">
    <property type="entry name" value="YflP"/>
    <property type="match status" value="1"/>
</dbReference>
<dbReference type="PANTHER" id="PTHR42928">
    <property type="entry name" value="TRICARBOXYLATE-BINDING PROTEIN"/>
    <property type="match status" value="1"/>
</dbReference>
<accession>A0A927FEW6</accession>
<comment type="caution">
    <text evidence="3">The sequence shown here is derived from an EMBL/GenBank/DDBJ whole genome shotgun (WGS) entry which is preliminary data.</text>
</comment>